<dbReference type="OrthoDB" id="4139357at2759"/>
<evidence type="ECO:0000256" key="1">
    <source>
        <dbReference type="ARBA" id="ARBA00004141"/>
    </source>
</evidence>
<evidence type="ECO:0000259" key="6">
    <source>
        <dbReference type="PROSITE" id="PS50850"/>
    </source>
</evidence>
<evidence type="ECO:0000256" key="3">
    <source>
        <dbReference type="ARBA" id="ARBA00022989"/>
    </source>
</evidence>
<comment type="caution">
    <text evidence="7">The sequence shown here is derived from an EMBL/GenBank/DDBJ whole genome shotgun (WGS) entry which is preliminary data.</text>
</comment>
<protein>
    <recommendedName>
        <fullName evidence="6">Major facilitator superfamily (MFS) profile domain-containing protein</fullName>
    </recommendedName>
</protein>
<organism evidence="7 8">
    <name type="scientific">Tolypocladium paradoxum</name>
    <dbReference type="NCBI Taxonomy" id="94208"/>
    <lineage>
        <taxon>Eukaryota</taxon>
        <taxon>Fungi</taxon>
        <taxon>Dikarya</taxon>
        <taxon>Ascomycota</taxon>
        <taxon>Pezizomycotina</taxon>
        <taxon>Sordariomycetes</taxon>
        <taxon>Hypocreomycetidae</taxon>
        <taxon>Hypocreales</taxon>
        <taxon>Ophiocordycipitaceae</taxon>
        <taxon>Tolypocladium</taxon>
    </lineage>
</organism>
<proteinExistence type="predicted"/>
<gene>
    <name evidence="7" type="ORF">TPAR_01304</name>
</gene>
<feature type="transmembrane region" description="Helical" evidence="5">
    <location>
        <begin position="75"/>
        <end position="92"/>
    </location>
</feature>
<dbReference type="Proteomes" id="UP000237481">
    <property type="component" value="Unassembled WGS sequence"/>
</dbReference>
<evidence type="ECO:0000313" key="7">
    <source>
        <dbReference type="EMBL" id="POR38495.1"/>
    </source>
</evidence>
<dbReference type="AlphaFoldDB" id="A0A2S4L7T5"/>
<feature type="domain" description="Major facilitator superfamily (MFS) profile" evidence="6">
    <location>
        <begin position="30"/>
        <end position="217"/>
    </location>
</feature>
<dbReference type="Gene3D" id="1.20.1720.10">
    <property type="entry name" value="Multidrug resistance protein D"/>
    <property type="match status" value="1"/>
</dbReference>
<feature type="transmembrane region" description="Helical" evidence="5">
    <location>
        <begin position="29"/>
        <end position="54"/>
    </location>
</feature>
<dbReference type="GO" id="GO:0022857">
    <property type="term" value="F:transmembrane transporter activity"/>
    <property type="evidence" value="ECO:0007669"/>
    <property type="project" value="InterPro"/>
</dbReference>
<dbReference type="SUPFAM" id="SSF103473">
    <property type="entry name" value="MFS general substrate transporter"/>
    <property type="match status" value="1"/>
</dbReference>
<dbReference type="PANTHER" id="PTHR23501:SF156">
    <property type="entry name" value="TRANSPORTER, PUTATIVE-RELATED"/>
    <property type="match status" value="1"/>
</dbReference>
<keyword evidence="4 5" id="KW-0472">Membrane</keyword>
<sequence length="217" mass="23272">MDNYEHEGEPGRDAIVASPPKKKPLAFHLAFLAINIIVFVFSLDATTLAVAIPVRALWYSQSIAEQLHGTTLQSFWASISFLLAVVITQPLYTSLSDIFGRKPLLHVAFFFFAVGSLVFALAQNMAGVISGRVLQGLGGGGLDVLGEIIVADMTTLKDRSIYLGIMAVPTAAGSILEPSVGALFCQFASWRWIGWVNLPCLGVAYPPGRLLPPPTTA</sequence>
<evidence type="ECO:0000256" key="5">
    <source>
        <dbReference type="SAM" id="Phobius"/>
    </source>
</evidence>
<dbReference type="PROSITE" id="PS50850">
    <property type="entry name" value="MFS"/>
    <property type="match status" value="1"/>
</dbReference>
<comment type="subcellular location">
    <subcellularLocation>
        <location evidence="1">Membrane</location>
        <topology evidence="1">Multi-pass membrane protein</topology>
    </subcellularLocation>
</comment>
<dbReference type="InterPro" id="IPR020846">
    <property type="entry name" value="MFS_dom"/>
</dbReference>
<dbReference type="GO" id="GO:0005886">
    <property type="term" value="C:plasma membrane"/>
    <property type="evidence" value="ECO:0007669"/>
    <property type="project" value="TreeGrafter"/>
</dbReference>
<feature type="transmembrane region" description="Helical" evidence="5">
    <location>
        <begin position="104"/>
        <end position="122"/>
    </location>
</feature>
<dbReference type="InterPro" id="IPR036259">
    <property type="entry name" value="MFS_trans_sf"/>
</dbReference>
<accession>A0A2S4L7T5</accession>
<reference evidence="7 8" key="1">
    <citation type="submission" date="2018-01" db="EMBL/GenBank/DDBJ databases">
        <title>Harnessing the power of phylogenomics to disentangle the directionality and signatures of interkingdom host jumping in the parasitic fungal genus Tolypocladium.</title>
        <authorList>
            <person name="Quandt C.A."/>
            <person name="Patterson W."/>
            <person name="Spatafora J.W."/>
        </authorList>
    </citation>
    <scope>NUCLEOTIDE SEQUENCE [LARGE SCALE GENOMIC DNA]</scope>
    <source>
        <strain evidence="7 8">NRBC 100945</strain>
    </source>
</reference>
<name>A0A2S4L7T5_9HYPO</name>
<dbReference type="InterPro" id="IPR011701">
    <property type="entry name" value="MFS"/>
</dbReference>
<keyword evidence="8" id="KW-1185">Reference proteome</keyword>
<dbReference type="PANTHER" id="PTHR23501">
    <property type="entry name" value="MAJOR FACILITATOR SUPERFAMILY"/>
    <property type="match status" value="1"/>
</dbReference>
<dbReference type="EMBL" id="PKSG01000132">
    <property type="protein sequence ID" value="POR38495.1"/>
    <property type="molecule type" value="Genomic_DNA"/>
</dbReference>
<dbReference type="Pfam" id="PF07690">
    <property type="entry name" value="MFS_1"/>
    <property type="match status" value="1"/>
</dbReference>
<keyword evidence="2 5" id="KW-0812">Transmembrane</keyword>
<evidence type="ECO:0000256" key="2">
    <source>
        <dbReference type="ARBA" id="ARBA00022692"/>
    </source>
</evidence>
<evidence type="ECO:0000256" key="4">
    <source>
        <dbReference type="ARBA" id="ARBA00023136"/>
    </source>
</evidence>
<keyword evidence="3 5" id="KW-1133">Transmembrane helix</keyword>
<evidence type="ECO:0000313" key="8">
    <source>
        <dbReference type="Proteomes" id="UP000237481"/>
    </source>
</evidence>